<dbReference type="EMBL" id="AP023368">
    <property type="protein sequence ID" value="BCK01867.1"/>
    <property type="molecule type" value="Genomic_DNA"/>
</dbReference>
<dbReference type="SUPFAM" id="SSF158397">
    <property type="entry name" value="TM1646-like"/>
    <property type="match status" value="1"/>
</dbReference>
<keyword evidence="3" id="KW-1185">Reference proteome</keyword>
<protein>
    <recommendedName>
        <fullName evidence="4">DUF327 domain-containing protein</fullName>
    </recommendedName>
</protein>
<accession>A0A7M3SB99</accession>
<dbReference type="KEGG" id="acht:bsdcttw_49070"/>
<dbReference type="Pfam" id="PF03885">
    <property type="entry name" value="DUF327"/>
    <property type="match status" value="1"/>
</dbReference>
<reference evidence="2 3" key="1">
    <citation type="submission" date="2020-08" db="EMBL/GenBank/DDBJ databases">
        <title>Draft genome sequencing of an Anaerocolumna strain isolated from anoxic soil subjected to BSD treatment.</title>
        <authorList>
            <person name="Uek A."/>
            <person name="Tonouchi A."/>
        </authorList>
    </citation>
    <scope>NUCLEOTIDE SEQUENCE [LARGE SCALE GENOMIC DNA]</scope>
    <source>
        <strain evidence="2 3">CTTW</strain>
    </source>
</reference>
<dbReference type="Gene3D" id="1.20.120.490">
    <property type="entry name" value="Hypothetical protein TM1646-like domain"/>
    <property type="match status" value="1"/>
</dbReference>
<evidence type="ECO:0000313" key="3">
    <source>
        <dbReference type="Proteomes" id="UP000515703"/>
    </source>
</evidence>
<evidence type="ECO:0000313" key="2">
    <source>
        <dbReference type="EMBL" id="BCK01867.1"/>
    </source>
</evidence>
<dbReference type="Proteomes" id="UP000515703">
    <property type="component" value="Chromosome"/>
</dbReference>
<sequence length="146" mass="17108">MDIKVNQMQPVNQTQPTAPLPEADGSFKFTLISNIEEQGLKERLNLMMEEITQQGKKLGKHMDVRDMRKYRQLIKDFMNEVVNRSHKFSRENFLDRRGRHRVYGMIKLIDQNLDELALELIKDEKDTIAILNKIDEIKGLLLDILA</sequence>
<feature type="compositionally biased region" description="Polar residues" evidence="1">
    <location>
        <begin position="1"/>
        <end position="17"/>
    </location>
</feature>
<evidence type="ECO:0008006" key="4">
    <source>
        <dbReference type="Google" id="ProtNLM"/>
    </source>
</evidence>
<feature type="region of interest" description="Disordered" evidence="1">
    <location>
        <begin position="1"/>
        <end position="23"/>
    </location>
</feature>
<dbReference type="InterPro" id="IPR024042">
    <property type="entry name" value="TM1646-like_dom_sf"/>
</dbReference>
<dbReference type="InterPro" id="IPR005585">
    <property type="entry name" value="DUF327"/>
</dbReference>
<organism evidence="2 3">
    <name type="scientific">Anaerocolumna chitinilytica</name>
    <dbReference type="NCBI Taxonomy" id="1727145"/>
    <lineage>
        <taxon>Bacteria</taxon>
        <taxon>Bacillati</taxon>
        <taxon>Bacillota</taxon>
        <taxon>Clostridia</taxon>
        <taxon>Lachnospirales</taxon>
        <taxon>Lachnospiraceae</taxon>
        <taxon>Anaerocolumna</taxon>
    </lineage>
</organism>
<gene>
    <name evidence="2" type="ORF">bsdcttw_49070</name>
</gene>
<dbReference type="AlphaFoldDB" id="A0A7M3SB99"/>
<name>A0A7M3SB99_9FIRM</name>
<proteinExistence type="predicted"/>
<reference evidence="2 3" key="2">
    <citation type="submission" date="2020-08" db="EMBL/GenBank/DDBJ databases">
        <authorList>
            <person name="Ueki A."/>
            <person name="Tonouchi A."/>
        </authorList>
    </citation>
    <scope>NUCLEOTIDE SEQUENCE [LARGE SCALE GENOMIC DNA]</scope>
    <source>
        <strain evidence="2 3">CTTW</strain>
    </source>
</reference>
<dbReference type="RefSeq" id="WP_185257391.1">
    <property type="nucleotide sequence ID" value="NZ_AP023368.1"/>
</dbReference>
<evidence type="ECO:0000256" key="1">
    <source>
        <dbReference type="SAM" id="MobiDB-lite"/>
    </source>
</evidence>